<feature type="compositionally biased region" description="Basic and acidic residues" evidence="3">
    <location>
        <begin position="381"/>
        <end position="394"/>
    </location>
</feature>
<evidence type="ECO:0000313" key="5">
    <source>
        <dbReference type="Proteomes" id="UP000694419"/>
    </source>
</evidence>
<dbReference type="Ensembl" id="ENSCPGT00000029274.1">
    <property type="protein sequence ID" value="ENSCPGP00000026804.1"/>
    <property type="gene ID" value="ENSCPGG00000018473.1"/>
</dbReference>
<feature type="region of interest" description="Disordered" evidence="3">
    <location>
        <begin position="1"/>
        <end position="317"/>
    </location>
</feature>
<feature type="compositionally biased region" description="Pro residues" evidence="3">
    <location>
        <begin position="217"/>
        <end position="228"/>
    </location>
</feature>
<evidence type="ECO:0000256" key="1">
    <source>
        <dbReference type="ARBA" id="ARBA00008686"/>
    </source>
</evidence>
<reference evidence="4" key="2">
    <citation type="submission" date="2025-09" db="UniProtKB">
        <authorList>
            <consortium name="Ensembl"/>
        </authorList>
    </citation>
    <scope>IDENTIFICATION</scope>
</reference>
<dbReference type="AlphaFoldDB" id="A0A8C3KST8"/>
<dbReference type="PANTHER" id="PTHR16294">
    <property type="entry name" value="DYSTROBREVIN BINDING PROTEIN 1 DYSBINDIN"/>
    <property type="match status" value="1"/>
</dbReference>
<dbReference type="GO" id="GO:0005737">
    <property type="term" value="C:cytoplasm"/>
    <property type="evidence" value="ECO:0007669"/>
    <property type="project" value="InterPro"/>
</dbReference>
<feature type="compositionally biased region" description="Pro residues" evidence="3">
    <location>
        <begin position="190"/>
        <end position="199"/>
    </location>
</feature>
<name>A0A8C3KST8_9CHAR</name>
<feature type="compositionally biased region" description="Low complexity" evidence="3">
    <location>
        <begin position="172"/>
        <end position="189"/>
    </location>
</feature>
<dbReference type="Proteomes" id="UP000694419">
    <property type="component" value="Unplaced"/>
</dbReference>
<feature type="compositionally biased region" description="Low complexity" evidence="3">
    <location>
        <begin position="111"/>
        <end position="128"/>
    </location>
</feature>
<evidence type="ECO:0000313" key="4">
    <source>
        <dbReference type="Ensembl" id="ENSCPGP00000026804.1"/>
    </source>
</evidence>
<feature type="compositionally biased region" description="Low complexity" evidence="3">
    <location>
        <begin position="274"/>
        <end position="285"/>
    </location>
</feature>
<keyword evidence="5" id="KW-1185">Reference proteome</keyword>
<comment type="similarity">
    <text evidence="1">Belongs to the dysbindin family.</text>
</comment>
<evidence type="ECO:0000256" key="3">
    <source>
        <dbReference type="SAM" id="MobiDB-lite"/>
    </source>
</evidence>
<dbReference type="InterPro" id="IPR007531">
    <property type="entry name" value="Dysbindin"/>
</dbReference>
<feature type="region of interest" description="Disordered" evidence="3">
    <location>
        <begin position="346"/>
        <end position="414"/>
    </location>
</feature>
<evidence type="ECO:0000256" key="2">
    <source>
        <dbReference type="ARBA" id="ARBA00040078"/>
    </source>
</evidence>
<dbReference type="PANTHER" id="PTHR16294:SF4">
    <property type="entry name" value="DYSBINDIN DOMAIN-CONTAINING PROTEIN 1"/>
    <property type="match status" value="1"/>
</dbReference>
<feature type="compositionally biased region" description="Low complexity" evidence="3">
    <location>
        <begin position="24"/>
        <end position="42"/>
    </location>
</feature>
<dbReference type="Pfam" id="PF04440">
    <property type="entry name" value="Dysbindin"/>
    <property type="match status" value="1"/>
</dbReference>
<accession>A0A8C3KST8</accession>
<organism evidence="4 5">
    <name type="scientific">Calidris pygmaea</name>
    <name type="common">Spoon-billed sandpiper</name>
    <dbReference type="NCBI Taxonomy" id="425635"/>
    <lineage>
        <taxon>Eukaryota</taxon>
        <taxon>Metazoa</taxon>
        <taxon>Chordata</taxon>
        <taxon>Craniata</taxon>
        <taxon>Vertebrata</taxon>
        <taxon>Euteleostomi</taxon>
        <taxon>Archelosauria</taxon>
        <taxon>Archosauria</taxon>
        <taxon>Dinosauria</taxon>
        <taxon>Saurischia</taxon>
        <taxon>Theropoda</taxon>
        <taxon>Coelurosauria</taxon>
        <taxon>Aves</taxon>
        <taxon>Neognathae</taxon>
        <taxon>Neoaves</taxon>
        <taxon>Charadriiformes</taxon>
        <taxon>Scolopacidae</taxon>
        <taxon>Calidris</taxon>
    </lineage>
</organism>
<protein>
    <recommendedName>
        <fullName evidence="2">Dysbindin domain-containing protein 1</fullName>
    </recommendedName>
</protein>
<feature type="compositionally biased region" description="Basic residues" evidence="3">
    <location>
        <begin position="82"/>
        <end position="93"/>
    </location>
</feature>
<proteinExistence type="inferred from homology"/>
<reference evidence="4" key="1">
    <citation type="submission" date="2025-08" db="UniProtKB">
        <authorList>
            <consortium name="Ensembl"/>
        </authorList>
    </citation>
    <scope>IDENTIFICATION</scope>
</reference>
<sequence length="414" mass="42329">PNECLKSVTAAPGAASTGSLPKSRAGQAGAGRAPPPSAARIPRLQRTLQQQVQSPPKPPRGSLSFPRPPVPAQAQAQPQPRPRSHHGGCRWRRGLQATGARISREVRGGRTRPLATRRSALATAAGPASGRGGGPGRGVPTVPGPDTPPHPRAHRCGPRSPVLPRPRFPHLGSPSAPAPSRDPAARPGSPAAPPVPAGPPSGLLCTPDLCGRVCPPTGSPPCLPPLGPALPGSFSAPPPPVPGGRRGRSRSPPTRLPAPLPAFAPPPAPPPPRRAGACGLRAGTGPAPPSTGSGTGTGSGPARPMEAPGATGTLEPLSSVSSLEVHFDLLDLTELTDMSDQELAEVFADSDEENVAGESPSGLQPQVVPRAGYLRSPSWTRAREQGREKKHLSDPELPPGPPDAFLPAERPREP</sequence>
<feature type="compositionally biased region" description="Pro residues" evidence="3">
    <location>
        <begin position="254"/>
        <end position="273"/>
    </location>
</feature>
<feature type="compositionally biased region" description="Acidic residues" evidence="3">
    <location>
        <begin position="346"/>
        <end position="355"/>
    </location>
</feature>